<evidence type="ECO:0000313" key="2">
    <source>
        <dbReference type="Proteomes" id="UP000286482"/>
    </source>
</evidence>
<accession>A0A420EHK5</accession>
<dbReference type="Pfam" id="PF03352">
    <property type="entry name" value="Adenine_glyco"/>
    <property type="match status" value="1"/>
</dbReference>
<dbReference type="SUPFAM" id="SSF48150">
    <property type="entry name" value="DNA-glycosylase"/>
    <property type="match status" value="1"/>
</dbReference>
<reference evidence="1 2" key="1">
    <citation type="submission" date="2018-09" db="EMBL/GenBank/DDBJ databases">
        <authorList>
            <person name="Wang Z."/>
        </authorList>
    </citation>
    <scope>NUCLEOTIDE SEQUENCE [LARGE SCALE GENOMIC DNA]</scope>
    <source>
        <strain evidence="1 2">ALS 81</strain>
    </source>
</reference>
<gene>
    <name evidence="1" type="ORF">DBZ36_06795</name>
</gene>
<name>A0A420EHK5_9ALTE</name>
<proteinExistence type="predicted"/>
<organism evidence="1 2">
    <name type="scientific">Alginatibacterium sediminis</name>
    <dbReference type="NCBI Taxonomy" id="2164068"/>
    <lineage>
        <taxon>Bacteria</taxon>
        <taxon>Pseudomonadati</taxon>
        <taxon>Pseudomonadota</taxon>
        <taxon>Gammaproteobacteria</taxon>
        <taxon>Alteromonadales</taxon>
        <taxon>Alteromonadaceae</taxon>
        <taxon>Alginatibacterium</taxon>
    </lineage>
</organism>
<dbReference type="RefSeq" id="WP_120354152.1">
    <property type="nucleotide sequence ID" value="NZ_RAQO01000004.1"/>
</dbReference>
<comment type="caution">
    <text evidence="1">The sequence shown here is derived from an EMBL/GenBank/DDBJ whole genome shotgun (WGS) entry which is preliminary data.</text>
</comment>
<dbReference type="EMBL" id="RAQO01000004">
    <property type="protein sequence ID" value="RKF20148.1"/>
    <property type="molecule type" value="Genomic_DNA"/>
</dbReference>
<keyword evidence="2" id="KW-1185">Reference proteome</keyword>
<dbReference type="PANTHER" id="PTHR30037">
    <property type="entry name" value="DNA-3-METHYLADENINE GLYCOSYLASE 1"/>
    <property type="match status" value="1"/>
</dbReference>
<dbReference type="PANTHER" id="PTHR30037:SF3">
    <property type="entry name" value="BLR0857 PROTEIN"/>
    <property type="match status" value="1"/>
</dbReference>
<dbReference type="InterPro" id="IPR011257">
    <property type="entry name" value="DNA_glycosylase"/>
</dbReference>
<dbReference type="GO" id="GO:0006284">
    <property type="term" value="P:base-excision repair"/>
    <property type="evidence" value="ECO:0007669"/>
    <property type="project" value="InterPro"/>
</dbReference>
<protein>
    <submittedName>
        <fullName evidence="1">DNA-3-methyladenine glycosylase I</fullName>
    </submittedName>
</protein>
<dbReference type="Proteomes" id="UP000286482">
    <property type="component" value="Unassembled WGS sequence"/>
</dbReference>
<dbReference type="GO" id="GO:0008725">
    <property type="term" value="F:DNA-3-methyladenine glycosylase activity"/>
    <property type="evidence" value="ECO:0007669"/>
    <property type="project" value="InterPro"/>
</dbReference>
<dbReference type="Gene3D" id="1.10.340.30">
    <property type="entry name" value="Hypothetical protein, domain 2"/>
    <property type="match status" value="1"/>
</dbReference>
<sequence>MTTVQSENFDSIWKRAVQRKGSQANLESLLQQPLSKEQLSMIPDDRWLSTFTSSIFKSGFVWRVIDNKWPNFERAFFGFEIEKMLLLNEQHIERLASDASIVRNLQKISTVSHNAQLIHRLAIEHGSFAKFIAQWPDDDFVGLCLMLKKQGARLGGNTAAYSMRRMGKDAFVLSNDVTSQLIAQGVVEKTPSSQRDMRAVQAYFNQLRIQSGRSLTEISQTIAYSVGDNYV</sequence>
<dbReference type="OrthoDB" id="9795156at2"/>
<dbReference type="InterPro" id="IPR005019">
    <property type="entry name" value="Adenine_glyco"/>
</dbReference>
<dbReference type="AlphaFoldDB" id="A0A420EHK5"/>
<evidence type="ECO:0000313" key="1">
    <source>
        <dbReference type="EMBL" id="RKF20148.1"/>
    </source>
</evidence>
<dbReference type="InterPro" id="IPR052891">
    <property type="entry name" value="DNA-3mA_glycosylase"/>
</dbReference>